<gene>
    <name evidence="1" type="ORF">LCGC14_1727130</name>
</gene>
<evidence type="ECO:0000313" key="1">
    <source>
        <dbReference type="EMBL" id="KKM08111.1"/>
    </source>
</evidence>
<sequence length="298" mass="35914">MNEFNIYTIDLEYPKLLNALKEKYKQEIEINGVKHLNIQQSNIYAQYSTNHLLVFFRLKWETYDYWVVKELQDNIETILNSIKDCNKVYYFTTNLFVDFQISSFVDNYISSELIDEDLWITTAYKIQSSGFFTTFTSFVHKNYSEIISKAIKRFLDNKFPNLMGKWGLNVDEIKFHLLSEGNFKNLEGYISSELLPFLSEQISNYNIKIVYLLDTFKSILFQMHSSIKNYEYLILNDLERYFYEIRNSLDSKYTLFPNGEYRDLFFAEHSTNLSQERRHYNENLLKRNELHYQNFKSY</sequence>
<reference evidence="1" key="1">
    <citation type="journal article" date="2015" name="Nature">
        <title>Complex archaea that bridge the gap between prokaryotes and eukaryotes.</title>
        <authorList>
            <person name="Spang A."/>
            <person name="Saw J.H."/>
            <person name="Jorgensen S.L."/>
            <person name="Zaremba-Niedzwiedzka K."/>
            <person name="Martijn J."/>
            <person name="Lind A.E."/>
            <person name="van Eijk R."/>
            <person name="Schleper C."/>
            <person name="Guy L."/>
            <person name="Ettema T.J."/>
        </authorList>
    </citation>
    <scope>NUCLEOTIDE SEQUENCE</scope>
</reference>
<dbReference type="EMBL" id="LAZR01015623">
    <property type="protein sequence ID" value="KKM08111.1"/>
    <property type="molecule type" value="Genomic_DNA"/>
</dbReference>
<organism evidence="1">
    <name type="scientific">marine sediment metagenome</name>
    <dbReference type="NCBI Taxonomy" id="412755"/>
    <lineage>
        <taxon>unclassified sequences</taxon>
        <taxon>metagenomes</taxon>
        <taxon>ecological metagenomes</taxon>
    </lineage>
</organism>
<proteinExistence type="predicted"/>
<dbReference type="AlphaFoldDB" id="A0A0F9JR95"/>
<name>A0A0F9JR95_9ZZZZ</name>
<protein>
    <submittedName>
        <fullName evidence="1">Uncharacterized protein</fullName>
    </submittedName>
</protein>
<accession>A0A0F9JR95</accession>
<comment type="caution">
    <text evidence="1">The sequence shown here is derived from an EMBL/GenBank/DDBJ whole genome shotgun (WGS) entry which is preliminary data.</text>
</comment>